<name>A0A158K2N6_9BURK</name>
<dbReference type="Gene3D" id="3.40.50.1440">
    <property type="entry name" value="Tubulin/FtsZ, GTPase domain"/>
    <property type="match status" value="1"/>
</dbReference>
<comment type="caution">
    <text evidence="2">The sequence shown here is derived from an EMBL/GenBank/DDBJ whole genome shotgun (WGS) entry which is preliminary data.</text>
</comment>
<feature type="region of interest" description="Disordered" evidence="1">
    <location>
        <begin position="1"/>
        <end position="23"/>
    </location>
</feature>
<dbReference type="InterPro" id="IPR036525">
    <property type="entry name" value="Tubulin/FtsZ_GTPase_sf"/>
</dbReference>
<protein>
    <submittedName>
        <fullName evidence="2">Uncharacterized protein</fullName>
    </submittedName>
</protein>
<proteinExistence type="predicted"/>
<evidence type="ECO:0000313" key="3">
    <source>
        <dbReference type="Proteomes" id="UP000054770"/>
    </source>
</evidence>
<reference evidence="2" key="1">
    <citation type="submission" date="2016-01" db="EMBL/GenBank/DDBJ databases">
        <authorList>
            <person name="Peeters C."/>
        </authorList>
    </citation>
    <scope>NUCLEOTIDE SEQUENCE [LARGE SCALE GENOMIC DNA]</scope>
    <source>
        <strain evidence="2">LMG 22940</strain>
    </source>
</reference>
<dbReference type="AlphaFoldDB" id="A0A158K2N6"/>
<dbReference type="Proteomes" id="UP000054770">
    <property type="component" value="Unassembled WGS sequence"/>
</dbReference>
<dbReference type="SUPFAM" id="SSF52490">
    <property type="entry name" value="Tubulin nucleotide-binding domain-like"/>
    <property type="match status" value="1"/>
</dbReference>
<sequence>MVRNTGIDPLRGRPTPGLASTEEKIQRRKFDSLKRGIHRINDEAGMPYTIHLVGIGGAGTAVVARAMEQISSTTLEPVGARLNVLAIDIGDNEHLGAIRRQGARLEGPHSSVEVLQLDIPTNEDLSASFKRYPEHLQLEYPFSARASAFKPWIGSGEKIPPSGKPIPRAIAKAVYGRAYYDGDRPAAESIKRFTNGVTATPGESLVCVLFGLGGGTGSGIAVDVARHISNVRFGRRILVVGIGIAPCEGDAPEHCGGHLFPVLNELDCMSDETKNRGVVAACGDLYRNPFTAGFLLVPQQHVWGATENLQATHDRVDDELASLIASRNGANLWETMRLLNWVAAPSTQHSAARTPYGMRWIHVFAFADAKGGPLALHADLPKKMGLRPTYRPEFIEARIASKDDDKKKETAELLDRAFGPSIHASLAAGGRTDSVQFVLPQLSKDDLNLFAEARMAYDQQTQQEKLRGHSWLLEQGVMLCEPSTTVDSMAGASLWGSQNWIKVPYLAVRGDAPLSTPVSIAAG</sequence>
<evidence type="ECO:0000313" key="2">
    <source>
        <dbReference type="EMBL" id="SAL75388.1"/>
    </source>
</evidence>
<evidence type="ECO:0000256" key="1">
    <source>
        <dbReference type="SAM" id="MobiDB-lite"/>
    </source>
</evidence>
<gene>
    <name evidence="2" type="ORF">AWB68_04760</name>
</gene>
<keyword evidence="3" id="KW-1185">Reference proteome</keyword>
<organism evidence="2 3">
    <name type="scientific">Caballeronia choica</name>
    <dbReference type="NCBI Taxonomy" id="326476"/>
    <lineage>
        <taxon>Bacteria</taxon>
        <taxon>Pseudomonadati</taxon>
        <taxon>Pseudomonadota</taxon>
        <taxon>Betaproteobacteria</taxon>
        <taxon>Burkholderiales</taxon>
        <taxon>Burkholderiaceae</taxon>
        <taxon>Caballeronia</taxon>
    </lineage>
</organism>
<dbReference type="OrthoDB" id="580983at2"/>
<dbReference type="EMBL" id="FCON02000060">
    <property type="protein sequence ID" value="SAL75388.1"/>
    <property type="molecule type" value="Genomic_DNA"/>
</dbReference>
<dbReference type="RefSeq" id="WP_087646822.1">
    <property type="nucleotide sequence ID" value="NZ_FCON02000060.1"/>
</dbReference>
<accession>A0A158K2N6</accession>